<reference evidence="1 2" key="1">
    <citation type="submission" date="2019-11" db="EMBL/GenBank/DDBJ databases">
        <title>Genome sequences of 17 halophilic strains isolated from different environments.</title>
        <authorList>
            <person name="Furrow R.E."/>
        </authorList>
    </citation>
    <scope>NUCLEOTIDE SEQUENCE [LARGE SCALE GENOMIC DNA]</scope>
    <source>
        <strain evidence="1 2">22506_14_FS</strain>
    </source>
</reference>
<evidence type="ECO:0008006" key="3">
    <source>
        <dbReference type="Google" id="ProtNLM"/>
    </source>
</evidence>
<comment type="caution">
    <text evidence="1">The sequence shown here is derived from an EMBL/GenBank/DDBJ whole genome shotgun (WGS) entry which is preliminary data.</text>
</comment>
<protein>
    <recommendedName>
        <fullName evidence="3">N-acetyltransferase domain-containing protein</fullName>
    </recommendedName>
</protein>
<organism evidence="1 2">
    <name type="scientific">Guptibacillus hwajinpoensis</name>
    <dbReference type="NCBI Taxonomy" id="208199"/>
    <lineage>
        <taxon>Bacteria</taxon>
        <taxon>Bacillati</taxon>
        <taxon>Bacillota</taxon>
        <taxon>Bacilli</taxon>
        <taxon>Bacillales</taxon>
        <taxon>Guptibacillaceae</taxon>
        <taxon>Guptibacillus</taxon>
    </lineage>
</organism>
<evidence type="ECO:0000313" key="2">
    <source>
        <dbReference type="Proteomes" id="UP000447833"/>
    </source>
</evidence>
<accession>A0A845F1Y8</accession>
<dbReference type="EMBL" id="WMEY01000004">
    <property type="protein sequence ID" value="MYL64778.1"/>
    <property type="molecule type" value="Genomic_DNA"/>
</dbReference>
<proteinExistence type="predicted"/>
<name>A0A845F1Y8_9BACL</name>
<dbReference type="RefSeq" id="WP_160920171.1">
    <property type="nucleotide sequence ID" value="NZ_WMEY01000004.1"/>
</dbReference>
<dbReference type="AlphaFoldDB" id="A0A845F1Y8"/>
<sequence>MIFYAFNPDFDNETLESIRSENVIRVGNAPSPHSTIYLFESKDQTVGYVWIESLSESIELLEFFYKGSEEKRWGLYDFVVKLAEKKRKKAIRMKTPANEMGEKFLKKWGGMVVERDERGMLIEIPFLCEWE</sequence>
<evidence type="ECO:0000313" key="1">
    <source>
        <dbReference type="EMBL" id="MYL64778.1"/>
    </source>
</evidence>
<gene>
    <name evidence="1" type="ORF">GLW07_15570</name>
</gene>
<dbReference type="Proteomes" id="UP000447833">
    <property type="component" value="Unassembled WGS sequence"/>
</dbReference>